<dbReference type="Proteomes" id="UP000016569">
    <property type="component" value="Unassembled WGS sequence"/>
</dbReference>
<accession>A0A8E0KJ50</accession>
<evidence type="ECO:0000313" key="2">
    <source>
        <dbReference type="Proteomes" id="UP000016569"/>
    </source>
</evidence>
<sequence>MWAEDYGQLDGSIFFDVTENVKLGVQGTNLTQERTVLRVGYADRMPRYSWVDTDRRVAVVLRARF</sequence>
<keyword evidence="2" id="KW-1185">Reference proteome</keyword>
<proteinExistence type="predicted"/>
<reference evidence="2" key="1">
    <citation type="journal article" date="2013" name="Genome Announc.">
        <title>Draft Genome Sequence of the Dimorphic Prosthecate Bacterium Brevundimonas abyssalis TAR-001T.</title>
        <authorList>
            <person name="Tsubouchi T."/>
            <person name="Nishi S."/>
            <person name="Usui K."/>
            <person name="Shimane Y."/>
            <person name="Takaki Y."/>
            <person name="Maruyama T."/>
            <person name="Hatada Y."/>
        </authorList>
    </citation>
    <scope>NUCLEOTIDE SEQUENCE [LARGE SCALE GENOMIC DNA]</scope>
    <source>
        <strain evidence="2">TAR-001</strain>
    </source>
</reference>
<gene>
    <name evidence="1" type="ORF">MBEBAB_0040</name>
</gene>
<protein>
    <recommendedName>
        <fullName evidence="3">TonB-dependent receptor</fullName>
    </recommendedName>
</protein>
<organism evidence="1 2">
    <name type="scientific">Brevundimonas abyssalis TAR-001</name>
    <dbReference type="NCBI Taxonomy" id="1391729"/>
    <lineage>
        <taxon>Bacteria</taxon>
        <taxon>Pseudomonadati</taxon>
        <taxon>Pseudomonadota</taxon>
        <taxon>Alphaproteobacteria</taxon>
        <taxon>Caulobacterales</taxon>
        <taxon>Caulobacteraceae</taxon>
        <taxon>Brevundimonas</taxon>
    </lineage>
</organism>
<name>A0A8E0KJ50_9CAUL</name>
<evidence type="ECO:0000313" key="1">
    <source>
        <dbReference type="EMBL" id="GAD57790.1"/>
    </source>
</evidence>
<evidence type="ECO:0008006" key="3">
    <source>
        <dbReference type="Google" id="ProtNLM"/>
    </source>
</evidence>
<dbReference type="AlphaFoldDB" id="A0A8E0KJ50"/>
<dbReference type="EMBL" id="BATC01000001">
    <property type="protein sequence ID" value="GAD57790.1"/>
    <property type="molecule type" value="Genomic_DNA"/>
</dbReference>
<comment type="caution">
    <text evidence="1">The sequence shown here is derived from an EMBL/GenBank/DDBJ whole genome shotgun (WGS) entry which is preliminary data.</text>
</comment>